<sequence length="95" mass="11123">MKDSEKEALFEEAEATAVQYFKEKFDMDVVITKHKLLPEMALSQIAMEGYVVNHEEQRFDISYDYNTKKALDFVMSQELKKAIIAKGYDPFNEEM</sequence>
<dbReference type="EMBL" id="JAPCKK010000006">
    <property type="protein sequence ID" value="MDP4095736.1"/>
    <property type="molecule type" value="Genomic_DNA"/>
</dbReference>
<accession>A0ABT9FLX0</accession>
<dbReference type="Proteomes" id="UP001241848">
    <property type="component" value="Unassembled WGS sequence"/>
</dbReference>
<organism evidence="1 2">
    <name type="scientific">Paenibacillus zeirhizosphaerae</name>
    <dbReference type="NCBI Taxonomy" id="2987519"/>
    <lineage>
        <taxon>Bacteria</taxon>
        <taxon>Bacillati</taxon>
        <taxon>Bacillota</taxon>
        <taxon>Bacilli</taxon>
        <taxon>Bacillales</taxon>
        <taxon>Paenibacillaceae</taxon>
        <taxon>Paenibacillus</taxon>
    </lineage>
</organism>
<proteinExistence type="predicted"/>
<gene>
    <name evidence="1" type="ORF">OIN60_02890</name>
</gene>
<dbReference type="RefSeq" id="WP_305753376.1">
    <property type="nucleotide sequence ID" value="NZ_JAPCKK010000006.1"/>
</dbReference>
<protein>
    <submittedName>
        <fullName evidence="1">Uncharacterized protein</fullName>
    </submittedName>
</protein>
<reference evidence="1 2" key="1">
    <citation type="submission" date="2022-10" db="EMBL/GenBank/DDBJ databases">
        <title>Paenibacillus description and whole genome data of maize root bacterial community.</title>
        <authorList>
            <person name="Marton D."/>
            <person name="Farkas M."/>
            <person name="Cserhati M."/>
        </authorList>
    </citation>
    <scope>NUCLEOTIDE SEQUENCE [LARGE SCALE GENOMIC DNA]</scope>
    <source>
        <strain evidence="1 2">P96</strain>
    </source>
</reference>
<name>A0ABT9FLX0_9BACL</name>
<evidence type="ECO:0000313" key="1">
    <source>
        <dbReference type="EMBL" id="MDP4095736.1"/>
    </source>
</evidence>
<evidence type="ECO:0000313" key="2">
    <source>
        <dbReference type="Proteomes" id="UP001241848"/>
    </source>
</evidence>
<keyword evidence="2" id="KW-1185">Reference proteome</keyword>
<comment type="caution">
    <text evidence="1">The sequence shown here is derived from an EMBL/GenBank/DDBJ whole genome shotgun (WGS) entry which is preliminary data.</text>
</comment>